<dbReference type="AlphaFoldDB" id="A0A250J1Q9"/>
<proteinExistence type="predicted"/>
<protein>
    <submittedName>
        <fullName evidence="1">Uncharacterized protein</fullName>
    </submittedName>
</protein>
<reference evidence="1 2" key="1">
    <citation type="submission" date="2017-06" db="EMBL/GenBank/DDBJ databases">
        <title>Sequencing and comparative analysis of myxobacterial genomes.</title>
        <authorList>
            <person name="Rupp O."/>
            <person name="Goesmann A."/>
            <person name="Sogaard-Andersen L."/>
        </authorList>
    </citation>
    <scope>NUCLEOTIDE SEQUENCE [LARGE SCALE GENOMIC DNA]</scope>
    <source>
        <strain evidence="1 2">DSM 52655</strain>
    </source>
</reference>
<dbReference type="RefSeq" id="WP_095986167.1">
    <property type="nucleotide sequence ID" value="NZ_CP022098.1"/>
</dbReference>
<dbReference type="InterPro" id="IPR011047">
    <property type="entry name" value="Quinoprotein_ADH-like_sf"/>
</dbReference>
<organism evidence="1 2">
    <name type="scientific">Cystobacter fuscus</name>
    <dbReference type="NCBI Taxonomy" id="43"/>
    <lineage>
        <taxon>Bacteria</taxon>
        <taxon>Pseudomonadati</taxon>
        <taxon>Myxococcota</taxon>
        <taxon>Myxococcia</taxon>
        <taxon>Myxococcales</taxon>
        <taxon>Cystobacterineae</taxon>
        <taxon>Archangiaceae</taxon>
        <taxon>Cystobacter</taxon>
    </lineage>
</organism>
<name>A0A250J1Q9_9BACT</name>
<sequence length="333" mass="37137">MRTERIFIPTDFAPDSLCWRGDELVDWVSGGRSYALDGSITESDISYRYRFDSAVMSQDGRYAVLYEKLGTKGLLLHQGRVLRELNRSFYHADTYEYPVALMTSPGGRTLLAHCPDEYCRLELEDAETGERLTRREGESSDIFHSRLQFSRDGRFLLSAGWIWHPVDTAYVFDVALALEQPRSLDEPKDLELGDSFVEIHSATFGERDTLVFECSGLEGEAVSLPDGQPEGSGGLVVYSLTERRVLSVAPLEKPTGTLMVAGGYAVGFYEHPRLFELTTGRILEQWPELHTGRQGSSIIHHLPPAPPFALDPAGRRLAVATDKGIEVVRILPG</sequence>
<evidence type="ECO:0000313" key="2">
    <source>
        <dbReference type="Proteomes" id="UP000217257"/>
    </source>
</evidence>
<dbReference type="SUPFAM" id="SSF50998">
    <property type="entry name" value="Quinoprotein alcohol dehydrogenase-like"/>
    <property type="match status" value="1"/>
</dbReference>
<evidence type="ECO:0000313" key="1">
    <source>
        <dbReference type="EMBL" id="ATB37924.1"/>
    </source>
</evidence>
<gene>
    <name evidence="1" type="ORF">CYFUS_003349</name>
</gene>
<dbReference type="EMBL" id="CP022098">
    <property type="protein sequence ID" value="ATB37924.1"/>
    <property type="molecule type" value="Genomic_DNA"/>
</dbReference>
<dbReference type="KEGG" id="cfus:CYFUS_003349"/>
<dbReference type="Proteomes" id="UP000217257">
    <property type="component" value="Chromosome"/>
</dbReference>
<accession>A0A250J1Q9</accession>